<dbReference type="PIRSF" id="PIRSF017082">
    <property type="entry name" value="YflP"/>
    <property type="match status" value="1"/>
</dbReference>
<dbReference type="Gene3D" id="3.40.190.10">
    <property type="entry name" value="Periplasmic binding protein-like II"/>
    <property type="match status" value="1"/>
</dbReference>
<dbReference type="PANTHER" id="PTHR42928">
    <property type="entry name" value="TRICARBOXYLATE-BINDING PROTEIN"/>
    <property type="match status" value="1"/>
</dbReference>
<dbReference type="PANTHER" id="PTHR42928:SF5">
    <property type="entry name" value="BLR1237 PROTEIN"/>
    <property type="match status" value="1"/>
</dbReference>
<dbReference type="SUPFAM" id="SSF53850">
    <property type="entry name" value="Periplasmic binding protein-like II"/>
    <property type="match status" value="1"/>
</dbReference>
<dbReference type="AlphaFoldDB" id="A0A9X1YC27"/>
<dbReference type="Pfam" id="PF03401">
    <property type="entry name" value="TctC"/>
    <property type="match status" value="1"/>
</dbReference>
<dbReference type="InterPro" id="IPR005064">
    <property type="entry name" value="BUG"/>
</dbReference>
<accession>A0A9X1YC27</accession>
<dbReference type="Gene3D" id="3.40.190.150">
    <property type="entry name" value="Bordetella uptake gene, domain 1"/>
    <property type="match status" value="1"/>
</dbReference>
<dbReference type="Proteomes" id="UP001139516">
    <property type="component" value="Unassembled WGS sequence"/>
</dbReference>
<dbReference type="InterPro" id="IPR042100">
    <property type="entry name" value="Bug_dom1"/>
</dbReference>
<proteinExistence type="inferred from homology"/>
<organism evidence="2 3">
    <name type="scientific">Roseomonas acroporae</name>
    <dbReference type="NCBI Taxonomy" id="2937791"/>
    <lineage>
        <taxon>Bacteria</taxon>
        <taxon>Pseudomonadati</taxon>
        <taxon>Pseudomonadota</taxon>
        <taxon>Alphaproteobacteria</taxon>
        <taxon>Acetobacterales</taxon>
        <taxon>Roseomonadaceae</taxon>
        <taxon>Roseomonas</taxon>
    </lineage>
</organism>
<dbReference type="CDD" id="cd13578">
    <property type="entry name" value="PBP2_Bug27"/>
    <property type="match status" value="1"/>
</dbReference>
<dbReference type="EMBL" id="JALPRX010000120">
    <property type="protein sequence ID" value="MCK8787398.1"/>
    <property type="molecule type" value="Genomic_DNA"/>
</dbReference>
<keyword evidence="3" id="KW-1185">Reference proteome</keyword>
<sequence length="335" mass="35176">MSRTIVSRRAALLLLGSPAAGGLPRAARAQGGYPGGYPNRPVSVIVPWAPGGSTDILARALAEPLRVSLGQPFVVENRSGASGNIGSAYVARSAPDGQTLLFATMSTHAMNDALFRNMPFNGAEDFTPIALLAFVLNTMVMHPSVPANTVPEFIAYAKANPGRIAYASAGLGSTNHLCAAMFAQMAGLDMMHVPYRGGAPATLDTVAGQTQLFFSAGTQTLEHVRNGRLKLLAVTEGRRSALLPDVPTVGEALPGFEMAVWYGALGPKGMPPALVGRLNGEINKALLLPEVRDRMAAIGVEVANETPDAFAARLRADAAKWHRVIQDLGIDKTDA</sequence>
<evidence type="ECO:0000313" key="3">
    <source>
        <dbReference type="Proteomes" id="UP001139516"/>
    </source>
</evidence>
<evidence type="ECO:0000256" key="1">
    <source>
        <dbReference type="ARBA" id="ARBA00006987"/>
    </source>
</evidence>
<name>A0A9X1YC27_9PROT</name>
<protein>
    <submittedName>
        <fullName evidence="2">Tripartite tricarboxylate transporter substrate binding protein</fullName>
    </submittedName>
</protein>
<evidence type="ECO:0000313" key="2">
    <source>
        <dbReference type="EMBL" id="MCK8787398.1"/>
    </source>
</evidence>
<comment type="caution">
    <text evidence="2">The sequence shown here is derived from an EMBL/GenBank/DDBJ whole genome shotgun (WGS) entry which is preliminary data.</text>
</comment>
<reference evidence="2" key="1">
    <citation type="submission" date="2022-04" db="EMBL/GenBank/DDBJ databases">
        <title>Roseomonas acroporae sp. nov., isolated from coral Acropora digitifera.</title>
        <authorList>
            <person name="Sun H."/>
        </authorList>
    </citation>
    <scope>NUCLEOTIDE SEQUENCE</scope>
    <source>
        <strain evidence="2">NAR14</strain>
    </source>
</reference>
<gene>
    <name evidence="2" type="ORF">M0638_23800</name>
</gene>
<comment type="similarity">
    <text evidence="1">Belongs to the UPF0065 (bug) family.</text>
</comment>
<dbReference type="RefSeq" id="WP_248669448.1">
    <property type="nucleotide sequence ID" value="NZ_JALPRX010000120.1"/>
</dbReference>